<dbReference type="InterPro" id="IPR010920">
    <property type="entry name" value="LSM_dom_sf"/>
</dbReference>
<comment type="function">
    <text evidence="7">May play a role in resistance to osmotic downshock.</text>
</comment>
<organism evidence="8 9">
    <name type="scientific">Aneurinibacillus soli</name>
    <dbReference type="NCBI Taxonomy" id="1500254"/>
    <lineage>
        <taxon>Bacteria</taxon>
        <taxon>Bacillati</taxon>
        <taxon>Bacillota</taxon>
        <taxon>Bacilli</taxon>
        <taxon>Bacillales</taxon>
        <taxon>Paenibacillaceae</taxon>
        <taxon>Aneurinibacillus group</taxon>
        <taxon>Aneurinibacillus</taxon>
    </lineage>
</organism>
<dbReference type="KEGG" id="asoc:CB4_00399"/>
<accession>A0A0U5B639</accession>
<dbReference type="PANTHER" id="PTHR30460:SF0">
    <property type="entry name" value="MODERATE CONDUCTANCE MECHANOSENSITIVE CHANNEL YBIO"/>
    <property type="match status" value="1"/>
</dbReference>
<dbReference type="InterPro" id="IPR023408">
    <property type="entry name" value="MscS_beta-dom_sf"/>
</dbReference>
<dbReference type="SUPFAM" id="SSF50182">
    <property type="entry name" value="Sm-like ribonucleoproteins"/>
    <property type="match status" value="1"/>
</dbReference>
<dbReference type="FunFam" id="1.10.287.1260:FF:000005">
    <property type="entry name" value="Mechanosensitive ion channel family protein"/>
    <property type="match status" value="1"/>
</dbReference>
<evidence type="ECO:0000256" key="2">
    <source>
        <dbReference type="ARBA" id="ARBA00008017"/>
    </source>
</evidence>
<keyword evidence="6" id="KW-0472">Membrane</keyword>
<dbReference type="InterPro" id="IPR011066">
    <property type="entry name" value="MscS_channel_C_sf"/>
</dbReference>
<dbReference type="InterPro" id="IPR011014">
    <property type="entry name" value="MscS_channel_TM-2"/>
</dbReference>
<proteinExistence type="inferred from homology"/>
<reference evidence="8 9" key="1">
    <citation type="submission" date="2015-12" db="EMBL/GenBank/DDBJ databases">
        <title>Genome sequence of Aneurinibacillus soli.</title>
        <authorList>
            <person name="Lee J.S."/>
            <person name="Lee K.C."/>
            <person name="Kim K.K."/>
            <person name="Lee B.W."/>
        </authorList>
    </citation>
    <scope>NUCLEOTIDE SEQUENCE [LARGE SCALE GENOMIC DNA]</scope>
    <source>
        <strain evidence="8 9">CB4</strain>
    </source>
</reference>
<dbReference type="Gene3D" id="1.10.287.1260">
    <property type="match status" value="1"/>
</dbReference>
<keyword evidence="4" id="KW-0812">Transmembrane</keyword>
<gene>
    <name evidence="8" type="primary">ykuT</name>
    <name evidence="8" type="ORF">CB4_00399</name>
</gene>
<dbReference type="PANTHER" id="PTHR30460">
    <property type="entry name" value="MODERATE CONDUCTANCE MECHANOSENSITIVE CHANNEL YBIO"/>
    <property type="match status" value="1"/>
</dbReference>
<dbReference type="AlphaFoldDB" id="A0A0U5B639"/>
<dbReference type="InterPro" id="IPR006685">
    <property type="entry name" value="MscS_channel_2nd"/>
</dbReference>
<evidence type="ECO:0000313" key="9">
    <source>
        <dbReference type="Proteomes" id="UP000217696"/>
    </source>
</evidence>
<dbReference type="EMBL" id="AP017312">
    <property type="protein sequence ID" value="BAU26285.1"/>
    <property type="molecule type" value="Genomic_DNA"/>
</dbReference>
<evidence type="ECO:0000256" key="6">
    <source>
        <dbReference type="ARBA" id="ARBA00023136"/>
    </source>
</evidence>
<protein>
    <submittedName>
        <fullName evidence="8">Putative MscS family protein YkuT</fullName>
    </submittedName>
</protein>
<dbReference type="GO" id="GO:0005886">
    <property type="term" value="C:plasma membrane"/>
    <property type="evidence" value="ECO:0007669"/>
    <property type="project" value="UniProtKB-SubCell"/>
</dbReference>
<dbReference type="SUPFAM" id="SSF82689">
    <property type="entry name" value="Mechanosensitive channel protein MscS (YggB), C-terminal domain"/>
    <property type="match status" value="1"/>
</dbReference>
<dbReference type="InterPro" id="IPR049142">
    <property type="entry name" value="MS_channel_1st"/>
</dbReference>
<dbReference type="Pfam" id="PF21088">
    <property type="entry name" value="MS_channel_1st"/>
    <property type="match status" value="1"/>
</dbReference>
<comment type="subcellular location">
    <subcellularLocation>
        <location evidence="1">Cell membrane</location>
        <topology evidence="1">Multi-pass membrane protein</topology>
    </subcellularLocation>
</comment>
<dbReference type="Gene3D" id="2.30.30.60">
    <property type="match status" value="1"/>
</dbReference>
<sequence length="308" mass="34702">MGLEKYYDSFMAYVTDWNRWEKFGSITLKIIVMFIAAKLIVKITNAAVNRIFQQRESGGRFERLRLDTRRSETMRTLINNIIKYTIYFIAFLNVFTFLGYNPQPLLASAGVLGLAIGFGAQNLVRDVITGFFIIFEDQFAVGDVVTIGKVTGTVQEIGLRVTRIKVWTGEVHIIPNGQITEVTNMSLANSMAVVDISVGYEQDINHVVELLKEAAPRWKETIESIVEIPSVLGVERFGPSEVVIRVIAECESMQHVPVMRTLRADIKEMFDANGIEIPYPHMVMMNGEKGTNIEQAEENSRQKQASAN</sequence>
<dbReference type="FunFam" id="2.30.30.60:FF:000001">
    <property type="entry name" value="MscS Mechanosensitive ion channel"/>
    <property type="match status" value="1"/>
</dbReference>
<dbReference type="InterPro" id="IPR049278">
    <property type="entry name" value="MS_channel_C"/>
</dbReference>
<dbReference type="Gene3D" id="3.30.70.100">
    <property type="match status" value="1"/>
</dbReference>
<dbReference type="RefSeq" id="WP_096463346.1">
    <property type="nucleotide sequence ID" value="NZ_AP017312.1"/>
</dbReference>
<dbReference type="SUPFAM" id="SSF82861">
    <property type="entry name" value="Mechanosensitive channel protein MscS (YggB), transmembrane region"/>
    <property type="match status" value="1"/>
</dbReference>
<dbReference type="InterPro" id="IPR045276">
    <property type="entry name" value="YbiO_bact"/>
</dbReference>
<dbReference type="OrthoDB" id="9809206at2"/>
<name>A0A0U5B639_9BACL</name>
<keyword evidence="3" id="KW-1003">Cell membrane</keyword>
<evidence type="ECO:0000256" key="5">
    <source>
        <dbReference type="ARBA" id="ARBA00022989"/>
    </source>
</evidence>
<evidence type="ECO:0000256" key="3">
    <source>
        <dbReference type="ARBA" id="ARBA00022475"/>
    </source>
</evidence>
<evidence type="ECO:0000313" key="8">
    <source>
        <dbReference type="EMBL" id="BAU26285.1"/>
    </source>
</evidence>
<comment type="similarity">
    <text evidence="2">Belongs to the MscS (TC 1.A.23) family.</text>
</comment>
<evidence type="ECO:0000256" key="7">
    <source>
        <dbReference type="ARBA" id="ARBA00059688"/>
    </source>
</evidence>
<dbReference type="Proteomes" id="UP000217696">
    <property type="component" value="Chromosome"/>
</dbReference>
<dbReference type="Pfam" id="PF21082">
    <property type="entry name" value="MS_channel_3rd"/>
    <property type="match status" value="1"/>
</dbReference>
<dbReference type="GO" id="GO:0008381">
    <property type="term" value="F:mechanosensitive monoatomic ion channel activity"/>
    <property type="evidence" value="ECO:0007669"/>
    <property type="project" value="InterPro"/>
</dbReference>
<evidence type="ECO:0000256" key="4">
    <source>
        <dbReference type="ARBA" id="ARBA00022692"/>
    </source>
</evidence>
<keyword evidence="9" id="KW-1185">Reference proteome</keyword>
<keyword evidence="5" id="KW-1133">Transmembrane helix</keyword>
<evidence type="ECO:0000256" key="1">
    <source>
        <dbReference type="ARBA" id="ARBA00004651"/>
    </source>
</evidence>
<dbReference type="Pfam" id="PF00924">
    <property type="entry name" value="MS_channel_2nd"/>
    <property type="match status" value="1"/>
</dbReference>